<sequence length="238" mass="26696">MERDVSTKMHVRRRRFVSAPPVSWLLAADVSRCTAPRTVHVRRHDSSVGSATSDHPRRPPGRASTATRGGDRVSLDGGGFDRPTALVNRRSDAERVFGTKRADGTYFFLPLHGHGGMPLLERPPCQDVSWNLRGTSWLRDVPPLQLLVRRRAPTDDGGRRREYTLLFHSCFDKITRVARLRSKNFNLNTRLSYQRQGRGHCVPVRLSDVVHAFGGYGNDNGSIICDGDSGRELERSGR</sequence>
<feature type="region of interest" description="Disordered" evidence="1">
    <location>
        <begin position="40"/>
        <end position="85"/>
    </location>
</feature>
<dbReference type="AlphaFoldDB" id="A0A195FGP3"/>
<accession>A0A195FGP3</accession>
<protein>
    <submittedName>
        <fullName evidence="2">Uncharacterized protein</fullName>
    </submittedName>
</protein>
<dbReference type="Proteomes" id="UP000078541">
    <property type="component" value="Unassembled WGS sequence"/>
</dbReference>
<evidence type="ECO:0000313" key="3">
    <source>
        <dbReference type="Proteomes" id="UP000078541"/>
    </source>
</evidence>
<proteinExistence type="predicted"/>
<dbReference type="EMBL" id="KQ981606">
    <property type="protein sequence ID" value="KYN39546.1"/>
    <property type="molecule type" value="Genomic_DNA"/>
</dbReference>
<name>A0A195FGP3_9HYME</name>
<evidence type="ECO:0000313" key="2">
    <source>
        <dbReference type="EMBL" id="KYN39546.1"/>
    </source>
</evidence>
<evidence type="ECO:0000256" key="1">
    <source>
        <dbReference type="SAM" id="MobiDB-lite"/>
    </source>
</evidence>
<keyword evidence="3" id="KW-1185">Reference proteome</keyword>
<gene>
    <name evidence="2" type="ORF">ALC56_06039</name>
</gene>
<reference evidence="2 3" key="1">
    <citation type="submission" date="2016-03" db="EMBL/GenBank/DDBJ databases">
        <title>Trachymyrmex septentrionalis WGS genome.</title>
        <authorList>
            <person name="Nygaard S."/>
            <person name="Hu H."/>
            <person name="Boomsma J."/>
            <person name="Zhang G."/>
        </authorList>
    </citation>
    <scope>NUCLEOTIDE SEQUENCE [LARGE SCALE GENOMIC DNA]</scope>
    <source>
        <strain evidence="2">Tsep2-gDNA-1</strain>
        <tissue evidence="2">Whole body</tissue>
    </source>
</reference>
<organism evidence="2 3">
    <name type="scientific">Trachymyrmex septentrionalis</name>
    <dbReference type="NCBI Taxonomy" id="34720"/>
    <lineage>
        <taxon>Eukaryota</taxon>
        <taxon>Metazoa</taxon>
        <taxon>Ecdysozoa</taxon>
        <taxon>Arthropoda</taxon>
        <taxon>Hexapoda</taxon>
        <taxon>Insecta</taxon>
        <taxon>Pterygota</taxon>
        <taxon>Neoptera</taxon>
        <taxon>Endopterygota</taxon>
        <taxon>Hymenoptera</taxon>
        <taxon>Apocrita</taxon>
        <taxon>Aculeata</taxon>
        <taxon>Formicoidea</taxon>
        <taxon>Formicidae</taxon>
        <taxon>Myrmicinae</taxon>
        <taxon>Trachymyrmex</taxon>
    </lineage>
</organism>